<organism evidence="1 2">
    <name type="scientific">Massilia frigida</name>
    <dbReference type="NCBI Taxonomy" id="2609281"/>
    <lineage>
        <taxon>Bacteria</taxon>
        <taxon>Pseudomonadati</taxon>
        <taxon>Pseudomonadota</taxon>
        <taxon>Betaproteobacteria</taxon>
        <taxon>Burkholderiales</taxon>
        <taxon>Oxalobacteraceae</taxon>
        <taxon>Telluria group</taxon>
        <taxon>Massilia</taxon>
    </lineage>
</organism>
<dbReference type="EMBL" id="WHJG01000007">
    <property type="protein sequence ID" value="NHZ79517.1"/>
    <property type="molecule type" value="Genomic_DNA"/>
</dbReference>
<sequence>MKPVLKHLTSEDVRPANNDLIARKVTVAVGLSPAATRLLRQSRFSREEINRAFAEARRVVSAT</sequence>
<evidence type="ECO:0000313" key="2">
    <source>
        <dbReference type="Proteomes" id="UP000621455"/>
    </source>
</evidence>
<proteinExistence type="predicted"/>
<accession>A0ABX0N2I0</accession>
<keyword evidence="2" id="KW-1185">Reference proteome</keyword>
<protein>
    <submittedName>
        <fullName evidence="1">Uncharacterized protein</fullName>
    </submittedName>
</protein>
<evidence type="ECO:0000313" key="1">
    <source>
        <dbReference type="EMBL" id="NHZ79517.1"/>
    </source>
</evidence>
<reference evidence="1 2" key="1">
    <citation type="submission" date="2019-10" db="EMBL/GenBank/DDBJ databases">
        <title>Taxonomy of Antarctic Massilia spp.: description of Massilia rubra sp. nov., Massilia aquatica sp. nov., Massilia mucilaginosa sp. nov., Massilia frigida sp. nov. isolated from streams, lakes and regoliths.</title>
        <authorList>
            <person name="Holochova P."/>
            <person name="Sedlacek I."/>
            <person name="Kralova S."/>
            <person name="Maslanova I."/>
            <person name="Busse H.-J."/>
            <person name="Stankova E."/>
            <person name="Vrbovska V."/>
            <person name="Kovarovic V."/>
            <person name="Bartak M."/>
            <person name="Svec P."/>
            <person name="Pantucek R."/>
        </authorList>
    </citation>
    <scope>NUCLEOTIDE SEQUENCE [LARGE SCALE GENOMIC DNA]</scope>
    <source>
        <strain evidence="1 2">CCM 8695</strain>
    </source>
</reference>
<dbReference type="RefSeq" id="WP_167086468.1">
    <property type="nucleotide sequence ID" value="NZ_WHJG01000007.1"/>
</dbReference>
<comment type="caution">
    <text evidence="1">The sequence shown here is derived from an EMBL/GenBank/DDBJ whole genome shotgun (WGS) entry which is preliminary data.</text>
</comment>
<gene>
    <name evidence="1" type="ORF">F2P44_09530</name>
</gene>
<dbReference type="Proteomes" id="UP000621455">
    <property type="component" value="Unassembled WGS sequence"/>
</dbReference>
<name>A0ABX0N2I0_9BURK</name>